<proteinExistence type="predicted"/>
<keyword evidence="4" id="KW-1185">Reference proteome</keyword>
<dbReference type="KEGG" id="gms:SOIL9_65480"/>
<gene>
    <name evidence="3" type="ORF">SOIL9_65480</name>
</gene>
<dbReference type="RefSeq" id="WP_162666203.1">
    <property type="nucleotide sequence ID" value="NZ_LR593886.1"/>
</dbReference>
<keyword evidence="2" id="KW-0472">Membrane</keyword>
<accession>A0A6P2CS37</accession>
<dbReference type="Proteomes" id="UP000464178">
    <property type="component" value="Chromosome"/>
</dbReference>
<reference evidence="3 4" key="1">
    <citation type="submission" date="2019-05" db="EMBL/GenBank/DDBJ databases">
        <authorList>
            <consortium name="Science for Life Laboratories"/>
        </authorList>
    </citation>
    <scope>NUCLEOTIDE SEQUENCE [LARGE SCALE GENOMIC DNA]</scope>
    <source>
        <strain evidence="3">Soil9</strain>
    </source>
</reference>
<organism evidence="3 4">
    <name type="scientific">Gemmata massiliana</name>
    <dbReference type="NCBI Taxonomy" id="1210884"/>
    <lineage>
        <taxon>Bacteria</taxon>
        <taxon>Pseudomonadati</taxon>
        <taxon>Planctomycetota</taxon>
        <taxon>Planctomycetia</taxon>
        <taxon>Gemmatales</taxon>
        <taxon>Gemmataceae</taxon>
        <taxon>Gemmata</taxon>
    </lineage>
</organism>
<feature type="transmembrane region" description="Helical" evidence="2">
    <location>
        <begin position="147"/>
        <end position="166"/>
    </location>
</feature>
<dbReference type="EMBL" id="LR593886">
    <property type="protein sequence ID" value="VTR91166.1"/>
    <property type="molecule type" value="Genomic_DNA"/>
</dbReference>
<evidence type="ECO:0000313" key="4">
    <source>
        <dbReference type="Proteomes" id="UP000464178"/>
    </source>
</evidence>
<feature type="compositionally biased region" description="Basic and acidic residues" evidence="1">
    <location>
        <begin position="26"/>
        <end position="49"/>
    </location>
</feature>
<name>A0A6P2CS37_9BACT</name>
<sequence length="191" mass="21921">MADDDDYEDRRPKNKRRRDDDEDYEERPRSRRRDDDEDYEPPRSRRSRDDEDDFEERPRRRRRDEEYDDEDVTDRRLSRSDLRAIAGHQKAILLCILVNICLTIAQFTVPDDNLRLILALVSIPIAIAATVFVFLLSTKIYSSGVGVLLGILTLIPCIGLIVLLVINGKATSLLKSRGIHVGLLGARTSDI</sequence>
<feature type="transmembrane region" description="Helical" evidence="2">
    <location>
        <begin position="91"/>
        <end position="109"/>
    </location>
</feature>
<protein>
    <submittedName>
        <fullName evidence="3">Uncharacterized protein</fullName>
    </submittedName>
</protein>
<keyword evidence="2" id="KW-1133">Transmembrane helix</keyword>
<dbReference type="AlphaFoldDB" id="A0A6P2CS37"/>
<feature type="transmembrane region" description="Helical" evidence="2">
    <location>
        <begin position="115"/>
        <end position="135"/>
    </location>
</feature>
<evidence type="ECO:0000256" key="1">
    <source>
        <dbReference type="SAM" id="MobiDB-lite"/>
    </source>
</evidence>
<keyword evidence="2" id="KW-0812">Transmembrane</keyword>
<feature type="region of interest" description="Disordered" evidence="1">
    <location>
        <begin position="1"/>
        <end position="70"/>
    </location>
</feature>
<evidence type="ECO:0000256" key="2">
    <source>
        <dbReference type="SAM" id="Phobius"/>
    </source>
</evidence>
<evidence type="ECO:0000313" key="3">
    <source>
        <dbReference type="EMBL" id="VTR91166.1"/>
    </source>
</evidence>